<accession>A0A167PB22</accession>
<dbReference type="InterPro" id="IPR016181">
    <property type="entry name" value="Acyl_CoA_acyltransferase"/>
</dbReference>
<keyword evidence="3" id="KW-0808">Transferase</keyword>
<dbReference type="GeneID" id="30023838"/>
<feature type="domain" description="N-acetyltransferase" evidence="2">
    <location>
        <begin position="375"/>
        <end position="467"/>
    </location>
</feature>
<dbReference type="Proteomes" id="UP000076744">
    <property type="component" value="Unassembled WGS sequence"/>
</dbReference>
<feature type="compositionally biased region" description="Polar residues" evidence="1">
    <location>
        <begin position="155"/>
        <end position="167"/>
    </location>
</feature>
<reference evidence="3 4" key="1">
    <citation type="journal article" date="2016" name="Genome Biol. Evol.">
        <title>Divergent and convergent evolution of fungal pathogenicity.</title>
        <authorList>
            <person name="Shang Y."/>
            <person name="Xiao G."/>
            <person name="Zheng P."/>
            <person name="Cen K."/>
            <person name="Zhan S."/>
            <person name="Wang C."/>
        </authorList>
    </citation>
    <scope>NUCLEOTIDE SEQUENCE [LARGE SCALE GENOMIC DNA]</scope>
    <source>
        <strain evidence="3 4">ARSEF 2679</strain>
    </source>
</reference>
<keyword evidence="4" id="KW-1185">Reference proteome</keyword>
<protein>
    <submittedName>
        <fullName evidence="3">Acyl-CoA N-acyltransferase</fullName>
    </submittedName>
</protein>
<proteinExistence type="predicted"/>
<name>A0A167PB22_CORFA</name>
<sequence length="567" mass="62861">MTATLAAVQEWSAVDVQASEYVSENFPSGLLDWVLDDPEKHAGKCPDLTIEGVNGTGLSIFLAHWINIITIGVIHTLKTIDLTIKPTGDNANFKSNPSLEVPSADSIPAEDLTQNESKIGTPAQDPESVLPVDEAKERASGSTEKGEIQERAIQDDNTTPNAKDSLSSWSVSAIAEGHAAALPKEVSVGQDEEDKISCKMDSSPKVEPPFARPPWTPVHSWLMETVEIAMPHEITKAATSVDCLAIDPETGAFIPEIEQPECKLNHDFDLRSEPAWRRSNMTSGMQISRELRARARLGQRLKEMQPVPPVPEEAESSFPRAHCTIRPATDDDIGGILDIAKLERENNGLDENSGKLSVGIRSEDIAEHLQKCQEEQWPFIVATSEDELLDQSKWPAGSDTAYKAYVAYRGSIEPKAVIVGFAFALRRKSSGLDVYHDRVDQSCYITLFVHPGHRNKKYGSALLDRILMSVSPIHRSLIDFRWKCDDPAEVYEPLASKNAQQYARAFVEYEARMEGQASPAKKLLEKFGFSQVGHLSCVRNQNGEGKKLWWDRFTWEFAAQSLENVRG</sequence>
<gene>
    <name evidence="3" type="ORF">ISF_07546</name>
</gene>
<dbReference type="AlphaFoldDB" id="A0A167PB22"/>
<feature type="region of interest" description="Disordered" evidence="1">
    <location>
        <begin position="116"/>
        <end position="167"/>
    </location>
</feature>
<evidence type="ECO:0000313" key="4">
    <source>
        <dbReference type="Proteomes" id="UP000076744"/>
    </source>
</evidence>
<dbReference type="GO" id="GO:0016747">
    <property type="term" value="F:acyltransferase activity, transferring groups other than amino-acyl groups"/>
    <property type="evidence" value="ECO:0007669"/>
    <property type="project" value="InterPro"/>
</dbReference>
<dbReference type="Gene3D" id="3.40.630.30">
    <property type="match status" value="1"/>
</dbReference>
<comment type="caution">
    <text evidence="3">The sequence shown here is derived from an EMBL/GenBank/DDBJ whole genome shotgun (WGS) entry which is preliminary data.</text>
</comment>
<evidence type="ECO:0000259" key="2">
    <source>
        <dbReference type="Pfam" id="PF00583"/>
    </source>
</evidence>
<dbReference type="STRING" id="1081104.A0A167PB22"/>
<feature type="compositionally biased region" description="Basic and acidic residues" evidence="1">
    <location>
        <begin position="133"/>
        <end position="154"/>
    </location>
</feature>
<dbReference type="EMBL" id="AZHB01000022">
    <property type="protein sequence ID" value="OAA56478.1"/>
    <property type="molecule type" value="Genomic_DNA"/>
</dbReference>
<dbReference type="InterPro" id="IPR000182">
    <property type="entry name" value="GNAT_dom"/>
</dbReference>
<keyword evidence="3" id="KW-0012">Acyltransferase</keyword>
<dbReference type="SUPFAM" id="SSF55729">
    <property type="entry name" value="Acyl-CoA N-acyltransferases (Nat)"/>
    <property type="match status" value="1"/>
</dbReference>
<evidence type="ECO:0000313" key="3">
    <source>
        <dbReference type="EMBL" id="OAA56478.1"/>
    </source>
</evidence>
<dbReference type="Pfam" id="PF00583">
    <property type="entry name" value="Acetyltransf_1"/>
    <property type="match status" value="1"/>
</dbReference>
<organism evidence="3 4">
    <name type="scientific">Cordyceps fumosorosea (strain ARSEF 2679)</name>
    <name type="common">Isaria fumosorosea</name>
    <dbReference type="NCBI Taxonomy" id="1081104"/>
    <lineage>
        <taxon>Eukaryota</taxon>
        <taxon>Fungi</taxon>
        <taxon>Dikarya</taxon>
        <taxon>Ascomycota</taxon>
        <taxon>Pezizomycotina</taxon>
        <taxon>Sordariomycetes</taxon>
        <taxon>Hypocreomycetidae</taxon>
        <taxon>Hypocreales</taxon>
        <taxon>Cordycipitaceae</taxon>
        <taxon>Cordyceps</taxon>
    </lineage>
</organism>
<dbReference type="RefSeq" id="XP_018701745.1">
    <property type="nucleotide sequence ID" value="XM_018851149.1"/>
</dbReference>
<dbReference type="OrthoDB" id="2129362at2759"/>
<evidence type="ECO:0000256" key="1">
    <source>
        <dbReference type="SAM" id="MobiDB-lite"/>
    </source>
</evidence>
<dbReference type="CDD" id="cd04301">
    <property type="entry name" value="NAT_SF"/>
    <property type="match status" value="1"/>
</dbReference>